<gene>
    <name evidence="1" type="ORF">GCM10016234_13040</name>
</gene>
<keyword evidence="2" id="KW-1185">Reference proteome</keyword>
<name>A0A8J3GJ54_9HYPH</name>
<reference evidence="1" key="1">
    <citation type="journal article" date="2014" name="Int. J. Syst. Evol. Microbiol.">
        <title>Complete genome sequence of Corynebacterium casei LMG S-19264T (=DSM 44701T), isolated from a smear-ripened cheese.</title>
        <authorList>
            <consortium name="US DOE Joint Genome Institute (JGI-PGF)"/>
            <person name="Walter F."/>
            <person name="Albersmeier A."/>
            <person name="Kalinowski J."/>
            <person name="Ruckert C."/>
        </authorList>
    </citation>
    <scope>NUCLEOTIDE SEQUENCE</scope>
    <source>
        <strain evidence="1">KCTC 42249</strain>
    </source>
</reference>
<protein>
    <recommendedName>
        <fullName evidence="3">WG repeat-containing protein</fullName>
    </recommendedName>
</protein>
<dbReference type="Proteomes" id="UP000630142">
    <property type="component" value="Unassembled WGS sequence"/>
</dbReference>
<comment type="caution">
    <text evidence="1">The sequence shown here is derived from an EMBL/GenBank/DDBJ whole genome shotgun (WGS) entry which is preliminary data.</text>
</comment>
<evidence type="ECO:0000313" key="1">
    <source>
        <dbReference type="EMBL" id="GHD10746.1"/>
    </source>
</evidence>
<dbReference type="EMBL" id="BMZQ01000001">
    <property type="protein sequence ID" value="GHD10746.1"/>
    <property type="molecule type" value="Genomic_DNA"/>
</dbReference>
<accession>A0A8J3GJ54</accession>
<reference evidence="1" key="2">
    <citation type="submission" date="2020-09" db="EMBL/GenBank/DDBJ databases">
        <authorList>
            <person name="Sun Q."/>
            <person name="Kim S."/>
        </authorList>
    </citation>
    <scope>NUCLEOTIDE SEQUENCE</scope>
    <source>
        <strain evidence="1">KCTC 42249</strain>
    </source>
</reference>
<organism evidence="1 2">
    <name type="scientific">Tianweitania populi</name>
    <dbReference type="NCBI Taxonomy" id="1607949"/>
    <lineage>
        <taxon>Bacteria</taxon>
        <taxon>Pseudomonadati</taxon>
        <taxon>Pseudomonadota</taxon>
        <taxon>Alphaproteobacteria</taxon>
        <taxon>Hyphomicrobiales</taxon>
        <taxon>Phyllobacteriaceae</taxon>
        <taxon>Tianweitania</taxon>
    </lineage>
</organism>
<proteinExistence type="predicted"/>
<dbReference type="AlphaFoldDB" id="A0A8J3GJ54"/>
<sequence length="189" mass="20601">MLTALLMSLLLAQAGDTNVAPLADTYPLPCTYWSERDLETVEHCAAQTADGYSIAPAILADLSYTDDLATITFPGHQWFYRHRNGRLVEVLTYDNGPDAFAEGLARGRIGDDLVYIDHDLDVKISAPYTFGFPFENGRADVCTGCVSKPVGNGEYSYMAGGLWGVIDKQGREIVKLAPLPEQGEKPAKP</sequence>
<evidence type="ECO:0000313" key="2">
    <source>
        <dbReference type="Proteomes" id="UP000630142"/>
    </source>
</evidence>
<evidence type="ECO:0008006" key="3">
    <source>
        <dbReference type="Google" id="ProtNLM"/>
    </source>
</evidence>